<evidence type="ECO:0000313" key="2">
    <source>
        <dbReference type="WBParaSite" id="HCON_00006920-00001"/>
    </source>
</evidence>
<dbReference type="Proteomes" id="UP000025227">
    <property type="component" value="Unplaced"/>
</dbReference>
<organism evidence="1 2">
    <name type="scientific">Haemonchus contortus</name>
    <name type="common">Barber pole worm</name>
    <dbReference type="NCBI Taxonomy" id="6289"/>
    <lineage>
        <taxon>Eukaryota</taxon>
        <taxon>Metazoa</taxon>
        <taxon>Ecdysozoa</taxon>
        <taxon>Nematoda</taxon>
        <taxon>Chromadorea</taxon>
        <taxon>Rhabditida</taxon>
        <taxon>Rhabditina</taxon>
        <taxon>Rhabditomorpha</taxon>
        <taxon>Strongyloidea</taxon>
        <taxon>Trichostrongylidae</taxon>
        <taxon>Haemonchus</taxon>
    </lineage>
</organism>
<protein>
    <submittedName>
        <fullName evidence="2">DUF4258 domain-containing protein</fullName>
    </submittedName>
</protein>
<dbReference type="AlphaFoldDB" id="A0A7I4XUW5"/>
<proteinExistence type="predicted"/>
<keyword evidence="1" id="KW-1185">Reference proteome</keyword>
<dbReference type="WBParaSite" id="HCON_00006920-00001">
    <property type="protein sequence ID" value="HCON_00006920-00001"/>
    <property type="gene ID" value="HCON_00006920"/>
</dbReference>
<evidence type="ECO:0000313" key="1">
    <source>
        <dbReference type="Proteomes" id="UP000025227"/>
    </source>
</evidence>
<accession>A0A7I4XUW5</accession>
<reference evidence="2" key="1">
    <citation type="submission" date="2020-12" db="UniProtKB">
        <authorList>
            <consortium name="WormBaseParasite"/>
        </authorList>
    </citation>
    <scope>IDENTIFICATION</scope>
    <source>
        <strain evidence="2">MHco3</strain>
    </source>
</reference>
<sequence length="108" mass="11878">MHPNTVSPGTEVGLDFRIMRCIIASKIALHFSSHSSLEQLKETTGPPRIAAKSEWSPSYRVRHGVTYLVSRRSDRGSRIGLVVHTSPSSLIQLLPTNTASISNRLQLA</sequence>
<name>A0A7I4XUW5_HAECO</name>